<protein>
    <submittedName>
        <fullName evidence="2">Uncharacterized protein</fullName>
    </submittedName>
</protein>
<evidence type="ECO:0000313" key="3">
    <source>
        <dbReference type="Proteomes" id="UP000026962"/>
    </source>
</evidence>
<evidence type="ECO:0000256" key="1">
    <source>
        <dbReference type="SAM" id="MobiDB-lite"/>
    </source>
</evidence>
<proteinExistence type="predicted"/>
<reference evidence="2" key="1">
    <citation type="submission" date="2015-04" db="UniProtKB">
        <authorList>
            <consortium name="EnsemblPlants"/>
        </authorList>
    </citation>
    <scope>IDENTIFICATION</scope>
</reference>
<evidence type="ECO:0000313" key="2">
    <source>
        <dbReference type="EnsemblPlants" id="OPUNC09G14280.1"/>
    </source>
</evidence>
<dbReference type="Proteomes" id="UP000026962">
    <property type="component" value="Chromosome 9"/>
</dbReference>
<keyword evidence="3" id="KW-1185">Reference proteome</keyword>
<feature type="region of interest" description="Disordered" evidence="1">
    <location>
        <begin position="112"/>
        <end position="134"/>
    </location>
</feature>
<dbReference type="HOGENOM" id="CLU_1899611_0_0_1"/>
<sequence>MAGCAPACTADVAAAAAVVAAAPWASMSPPRALISDKIKPVLAYAELMEEGGGARGNNVGVGVDLGSPGCYLDSQVLRPADSLYSLLADSVHGDGSLEEHLHLVVEVEERYPEHGASEEHHEVELGPDLVGEGC</sequence>
<name>A0A0E0M361_ORYPU</name>
<dbReference type="AlphaFoldDB" id="A0A0E0M361"/>
<feature type="compositionally biased region" description="Basic and acidic residues" evidence="1">
    <location>
        <begin position="112"/>
        <end position="124"/>
    </location>
</feature>
<accession>A0A0E0M361</accession>
<dbReference type="EnsemblPlants" id="OPUNC09G14280.1">
    <property type="protein sequence ID" value="OPUNC09G14280.1"/>
    <property type="gene ID" value="OPUNC09G14280"/>
</dbReference>
<organism evidence="2">
    <name type="scientific">Oryza punctata</name>
    <name type="common">Red rice</name>
    <dbReference type="NCBI Taxonomy" id="4537"/>
    <lineage>
        <taxon>Eukaryota</taxon>
        <taxon>Viridiplantae</taxon>
        <taxon>Streptophyta</taxon>
        <taxon>Embryophyta</taxon>
        <taxon>Tracheophyta</taxon>
        <taxon>Spermatophyta</taxon>
        <taxon>Magnoliopsida</taxon>
        <taxon>Liliopsida</taxon>
        <taxon>Poales</taxon>
        <taxon>Poaceae</taxon>
        <taxon>BOP clade</taxon>
        <taxon>Oryzoideae</taxon>
        <taxon>Oryzeae</taxon>
        <taxon>Oryzinae</taxon>
        <taxon>Oryza</taxon>
    </lineage>
</organism>
<dbReference type="Gramene" id="OPUNC09G14280.1">
    <property type="protein sequence ID" value="OPUNC09G14280.1"/>
    <property type="gene ID" value="OPUNC09G14280"/>
</dbReference>
<reference evidence="2" key="2">
    <citation type="submission" date="2018-05" db="EMBL/GenBank/DDBJ databases">
        <title>OpunRS2 (Oryza punctata Reference Sequence Version 2).</title>
        <authorList>
            <person name="Zhang J."/>
            <person name="Kudrna D."/>
            <person name="Lee S."/>
            <person name="Talag J."/>
            <person name="Welchert J."/>
            <person name="Wing R.A."/>
        </authorList>
    </citation>
    <scope>NUCLEOTIDE SEQUENCE [LARGE SCALE GENOMIC DNA]</scope>
</reference>